<sequence>MAGSSQAEGLSDECLPFSTVFSAAMDIHWRGQSPCLCAPKAQRYVQGQCGTKQNVETHTTTCRNYLALVPLQISFCSVSFGHTNPLCDSFYGTDRQCWIGTDGWSYCTLRTYCWMVEWCCCFDPRQSDINHLAGPKPFRLIALIENSLRTDRNRALQKTDHSWHEPAFSIGNTRGEERVDLSLALSPSCAAPPPKHLESL</sequence>
<dbReference type="Proteomes" id="UP000199302">
    <property type="component" value="Unassembled WGS sequence"/>
</dbReference>
<reference evidence="1 2" key="1">
    <citation type="submission" date="2016-10" db="EMBL/GenBank/DDBJ databases">
        <authorList>
            <person name="de Groot N.N."/>
        </authorList>
    </citation>
    <scope>NUCLEOTIDE SEQUENCE [LARGE SCALE GENOMIC DNA]</scope>
    <source>
        <strain evidence="2">KMM 9023,NRIC 0796,JCM 17311,KCTC 23692</strain>
    </source>
</reference>
<organism evidence="1 2">
    <name type="scientific">Poseidonocella sedimentorum</name>
    <dbReference type="NCBI Taxonomy" id="871652"/>
    <lineage>
        <taxon>Bacteria</taxon>
        <taxon>Pseudomonadati</taxon>
        <taxon>Pseudomonadota</taxon>
        <taxon>Alphaproteobacteria</taxon>
        <taxon>Rhodobacterales</taxon>
        <taxon>Roseobacteraceae</taxon>
        <taxon>Poseidonocella</taxon>
    </lineage>
</organism>
<dbReference type="EMBL" id="FOYI01000015">
    <property type="protein sequence ID" value="SFR18890.1"/>
    <property type="molecule type" value="Genomic_DNA"/>
</dbReference>
<gene>
    <name evidence="1" type="ORF">SAMN04515673_1159</name>
</gene>
<keyword evidence="2" id="KW-1185">Reference proteome</keyword>
<evidence type="ECO:0000313" key="2">
    <source>
        <dbReference type="Proteomes" id="UP000199302"/>
    </source>
</evidence>
<accession>A0A1I6EME9</accession>
<name>A0A1I6EME9_9RHOB</name>
<protein>
    <submittedName>
        <fullName evidence="1">Uncharacterized protein</fullName>
    </submittedName>
</protein>
<proteinExistence type="predicted"/>
<dbReference type="AlphaFoldDB" id="A0A1I6EME9"/>
<evidence type="ECO:0000313" key="1">
    <source>
        <dbReference type="EMBL" id="SFR18890.1"/>
    </source>
</evidence>